<dbReference type="InterPro" id="IPR017871">
    <property type="entry name" value="ABC_transporter-like_CS"/>
</dbReference>
<dbReference type="eggNOG" id="COG0488">
    <property type="taxonomic scope" value="Bacteria"/>
</dbReference>
<dbReference type="InterPro" id="IPR051309">
    <property type="entry name" value="ABCF_ATPase"/>
</dbReference>
<proteinExistence type="predicted"/>
<dbReference type="InterPro" id="IPR037118">
    <property type="entry name" value="Val-tRNA_synth_C_sf"/>
</dbReference>
<dbReference type="STRING" id="81408.B4119_1836"/>
<dbReference type="Pfam" id="PF16326">
    <property type="entry name" value="ABC_tran_CTD"/>
    <property type="match status" value="1"/>
</dbReference>
<dbReference type="SMART" id="SM00382">
    <property type="entry name" value="AAA"/>
    <property type="match status" value="2"/>
</dbReference>
<keyword evidence="4" id="KW-0175">Coiled coil</keyword>
<evidence type="ECO:0000313" key="6">
    <source>
        <dbReference type="EMBL" id="KYD16423.1"/>
    </source>
</evidence>
<keyword evidence="2" id="KW-0547">Nucleotide-binding</keyword>
<dbReference type="Gene3D" id="3.40.50.300">
    <property type="entry name" value="P-loop containing nucleotide triphosphate hydrolases"/>
    <property type="match status" value="2"/>
</dbReference>
<dbReference type="InterPro" id="IPR032524">
    <property type="entry name" value="ABC_tran_C"/>
</dbReference>
<dbReference type="FunFam" id="3.40.50.300:FF:000011">
    <property type="entry name" value="Putative ABC transporter ATP-binding component"/>
    <property type="match status" value="1"/>
</dbReference>
<evidence type="ECO:0000256" key="1">
    <source>
        <dbReference type="ARBA" id="ARBA00022737"/>
    </source>
</evidence>
<feature type="coiled-coil region" evidence="4">
    <location>
        <begin position="567"/>
        <end position="625"/>
    </location>
</feature>
<dbReference type="PANTHER" id="PTHR42855:SF1">
    <property type="entry name" value="ABC TRANSPORTER DOMAIN-CONTAINING PROTEIN"/>
    <property type="match status" value="1"/>
</dbReference>
<evidence type="ECO:0000256" key="3">
    <source>
        <dbReference type="ARBA" id="ARBA00022840"/>
    </source>
</evidence>
<dbReference type="Proteomes" id="UP000075455">
    <property type="component" value="Unassembled WGS sequence"/>
</dbReference>
<dbReference type="Pfam" id="PF12848">
    <property type="entry name" value="ABC_tran_Xtn"/>
    <property type="match status" value="1"/>
</dbReference>
<dbReference type="SUPFAM" id="SSF52540">
    <property type="entry name" value="P-loop containing nucleoside triphosphate hydrolases"/>
    <property type="match status" value="2"/>
</dbReference>
<evidence type="ECO:0000256" key="4">
    <source>
        <dbReference type="SAM" id="Coils"/>
    </source>
</evidence>
<dbReference type="Gene3D" id="1.10.287.380">
    <property type="entry name" value="Valyl-tRNA synthetase, C-terminal domain"/>
    <property type="match status" value="1"/>
</dbReference>
<dbReference type="GO" id="GO:0003677">
    <property type="term" value="F:DNA binding"/>
    <property type="evidence" value="ECO:0007669"/>
    <property type="project" value="InterPro"/>
</dbReference>
<organism evidence="6 7">
    <name type="scientific">Saccharococcus caldoxylosilyticus</name>
    <dbReference type="NCBI Taxonomy" id="81408"/>
    <lineage>
        <taxon>Bacteria</taxon>
        <taxon>Bacillati</taxon>
        <taxon>Bacillota</taxon>
        <taxon>Bacilli</taxon>
        <taxon>Bacillales</taxon>
        <taxon>Anoxybacillaceae</taxon>
        <taxon>Saccharococcus</taxon>
    </lineage>
</organism>
<comment type="caution">
    <text evidence="6">The sequence shown here is derived from an EMBL/GenBank/DDBJ whole genome shotgun (WGS) entry which is preliminary data.</text>
</comment>
<dbReference type="InterPro" id="IPR003439">
    <property type="entry name" value="ABC_transporter-like_ATP-bd"/>
</dbReference>
<dbReference type="PROSITE" id="PS00211">
    <property type="entry name" value="ABC_TRANSPORTER_1"/>
    <property type="match status" value="1"/>
</dbReference>
<feature type="domain" description="ABC transporter" evidence="5">
    <location>
        <begin position="322"/>
        <end position="540"/>
    </location>
</feature>
<dbReference type="CDD" id="cd03221">
    <property type="entry name" value="ABCF_EF-3"/>
    <property type="match status" value="2"/>
</dbReference>
<protein>
    <recommendedName>
        <fullName evidence="5">ABC transporter domain-containing protein</fullName>
    </recommendedName>
</protein>
<accession>A0A150LW10</accession>
<dbReference type="PROSITE" id="PS50893">
    <property type="entry name" value="ABC_TRANSPORTER_2"/>
    <property type="match status" value="2"/>
</dbReference>
<dbReference type="InterPro" id="IPR027417">
    <property type="entry name" value="P-loop_NTPase"/>
</dbReference>
<dbReference type="GO" id="GO:0005524">
    <property type="term" value="F:ATP binding"/>
    <property type="evidence" value="ECO:0007669"/>
    <property type="project" value="UniProtKB-KW"/>
</dbReference>
<dbReference type="PANTHER" id="PTHR42855">
    <property type="entry name" value="ABC TRANSPORTER ATP-BINDING SUBUNIT"/>
    <property type="match status" value="1"/>
</dbReference>
<dbReference type="Pfam" id="PF00005">
    <property type="entry name" value="ABC_tran"/>
    <property type="match status" value="2"/>
</dbReference>
<dbReference type="PATRIC" id="fig|81408.3.peg.2948"/>
<reference evidence="6 7" key="1">
    <citation type="submission" date="2016-01" db="EMBL/GenBank/DDBJ databases">
        <title>Draft Genome Sequences of Seven Thermophilic Sporeformers Isolated from Foods.</title>
        <authorList>
            <person name="Berendsen E.M."/>
            <person name="Wells-Bennik M.H."/>
            <person name="Krawcyk A.O."/>
            <person name="De Jong A."/>
            <person name="Holsappel S."/>
            <person name="Eijlander R.T."/>
            <person name="Kuipers O.P."/>
        </authorList>
    </citation>
    <scope>NUCLEOTIDE SEQUENCE [LARGE SCALE GENOMIC DNA]</scope>
    <source>
        <strain evidence="6 7">B4119</strain>
    </source>
</reference>
<sequence>MMVMKMLTVEGISKNYGEKTLFQQLSFTVKEGERIGIIGVNGAGKSTLLRIIAGVDAPDEGNIAYPKDFTIGYLPQQPELRPDLTVLEQVFQRDTPLIRLLRDYELALAALAEHPLDEKRQARLYALSQQMDAQNAWDANANAKAILTKLGIPDMTKRIGELSGGQKRRVALAQALIEAPDLLVLDEPTNHLDDEAIRWLEEYLVRYQGAVLFVTHDRYFLDRVTNRIFELEGGKLYTYVGNYAAFLEAKALREEQERTARQKQRQLYLRELEWVKRGAKARTTKQKARLQRFAQLKASLATEKSGQLEMKLGGSRLGKKVVELKRISHSFGGKPLFHSFDLLVKPGDRIGIVGPNGSGKSTLLNIIAGRLRPKEGEVEIGPTVKIAYYTQEQVEMDEQKRVIEYIREAGEAIRTVDGETISAAQLLEQFLFPMHMHGTLIRKLSGGEKRRLYLLRLLMSGPNVLLLDEPTNDLDTQTLTVLEDYLQSFPGVVITVSHDRYFLDKVAEQLLILDGNGNIRTYIGEYSEYLEEQRRLPPKREKQAAKETKLTRKQTKRRLTYKEQKEWEEIETNIAKLEEELQRVAKEMETCASDYEKVQQLAEQYETLSDELDALLERWAELSELIESS</sequence>
<evidence type="ECO:0000313" key="7">
    <source>
        <dbReference type="Proteomes" id="UP000075455"/>
    </source>
</evidence>
<dbReference type="InterPro" id="IPR032781">
    <property type="entry name" value="ABC_tran_Xtn"/>
</dbReference>
<dbReference type="GO" id="GO:0016887">
    <property type="term" value="F:ATP hydrolysis activity"/>
    <property type="evidence" value="ECO:0007669"/>
    <property type="project" value="InterPro"/>
</dbReference>
<dbReference type="InterPro" id="IPR003593">
    <property type="entry name" value="AAA+_ATPase"/>
</dbReference>
<dbReference type="FunFam" id="3.40.50.300:FF:000309">
    <property type="entry name" value="ABC transporter ATP-binding protein"/>
    <property type="match status" value="1"/>
</dbReference>
<dbReference type="AlphaFoldDB" id="A0A150LW10"/>
<evidence type="ECO:0000256" key="2">
    <source>
        <dbReference type="ARBA" id="ARBA00022741"/>
    </source>
</evidence>
<evidence type="ECO:0000259" key="5">
    <source>
        <dbReference type="PROSITE" id="PS50893"/>
    </source>
</evidence>
<name>A0A150LW10_9BACL</name>
<dbReference type="EMBL" id="LQYS01000032">
    <property type="protein sequence ID" value="KYD16423.1"/>
    <property type="molecule type" value="Genomic_DNA"/>
</dbReference>
<gene>
    <name evidence="6" type="ORF">B4119_1836</name>
</gene>
<keyword evidence="3" id="KW-0067">ATP-binding</keyword>
<feature type="domain" description="ABC transporter" evidence="5">
    <location>
        <begin position="7"/>
        <end position="258"/>
    </location>
</feature>
<keyword evidence="1" id="KW-0677">Repeat</keyword>